<keyword evidence="1" id="KW-0732">Signal</keyword>
<accession>A0AAE0YZC1</accession>
<feature type="signal peptide" evidence="1">
    <location>
        <begin position="1"/>
        <end position="16"/>
    </location>
</feature>
<dbReference type="AlphaFoldDB" id="A0AAE0YZC1"/>
<dbReference type="EMBL" id="JAWDGP010005144">
    <property type="protein sequence ID" value="KAK3759281.1"/>
    <property type="molecule type" value="Genomic_DNA"/>
</dbReference>
<organism evidence="2 3">
    <name type="scientific">Elysia crispata</name>
    <name type="common">lettuce slug</name>
    <dbReference type="NCBI Taxonomy" id="231223"/>
    <lineage>
        <taxon>Eukaryota</taxon>
        <taxon>Metazoa</taxon>
        <taxon>Spiralia</taxon>
        <taxon>Lophotrochozoa</taxon>
        <taxon>Mollusca</taxon>
        <taxon>Gastropoda</taxon>
        <taxon>Heterobranchia</taxon>
        <taxon>Euthyneura</taxon>
        <taxon>Panpulmonata</taxon>
        <taxon>Sacoglossa</taxon>
        <taxon>Placobranchoidea</taxon>
        <taxon>Plakobranchidae</taxon>
        <taxon>Elysia</taxon>
    </lineage>
</organism>
<evidence type="ECO:0000313" key="2">
    <source>
        <dbReference type="EMBL" id="KAK3759281.1"/>
    </source>
</evidence>
<evidence type="ECO:0000256" key="1">
    <source>
        <dbReference type="SAM" id="SignalP"/>
    </source>
</evidence>
<sequence>MKCVLVMAALMALSFAANNHHLADLVHKEVSTLYSTNSHITYDACVHKCDGLFDFVDSTDESETDRLCGEYCRCEINNNCGHH</sequence>
<dbReference type="Proteomes" id="UP001283361">
    <property type="component" value="Unassembled WGS sequence"/>
</dbReference>
<reference evidence="2" key="1">
    <citation type="journal article" date="2023" name="G3 (Bethesda)">
        <title>A reference genome for the long-term kleptoplast-retaining sea slug Elysia crispata morphotype clarki.</title>
        <authorList>
            <person name="Eastman K.E."/>
            <person name="Pendleton A.L."/>
            <person name="Shaikh M.A."/>
            <person name="Suttiyut T."/>
            <person name="Ogas R."/>
            <person name="Tomko P."/>
            <person name="Gavelis G."/>
            <person name="Widhalm J.R."/>
            <person name="Wisecaver J.H."/>
        </authorList>
    </citation>
    <scope>NUCLEOTIDE SEQUENCE</scope>
    <source>
        <strain evidence="2">ECLA1</strain>
    </source>
</reference>
<feature type="chain" id="PRO_5042045243" evidence="1">
    <location>
        <begin position="17"/>
        <end position="83"/>
    </location>
</feature>
<comment type="caution">
    <text evidence="2">The sequence shown here is derived from an EMBL/GenBank/DDBJ whole genome shotgun (WGS) entry which is preliminary data.</text>
</comment>
<name>A0AAE0YZC1_9GAST</name>
<evidence type="ECO:0000313" key="3">
    <source>
        <dbReference type="Proteomes" id="UP001283361"/>
    </source>
</evidence>
<proteinExistence type="predicted"/>
<protein>
    <submittedName>
        <fullName evidence="2">Uncharacterized protein</fullName>
    </submittedName>
</protein>
<gene>
    <name evidence="2" type="ORF">RRG08_021228</name>
</gene>
<keyword evidence="3" id="KW-1185">Reference proteome</keyword>